<evidence type="ECO:0000313" key="3">
    <source>
        <dbReference type="Proteomes" id="UP000028501"/>
    </source>
</evidence>
<dbReference type="GO" id="GO:0050043">
    <property type="term" value="F:lactate racemase activity"/>
    <property type="evidence" value="ECO:0007669"/>
    <property type="project" value="InterPro"/>
</dbReference>
<accession>A0A075WCD5</accession>
<dbReference type="InterPro" id="IPR018657">
    <property type="entry name" value="LarA-like_N"/>
</dbReference>
<dbReference type="HOGENOM" id="CLU_050189_1_0_2"/>
<gene>
    <name evidence="2" type="ORF">AFULGI_00000430</name>
</gene>
<dbReference type="InterPro" id="IPR048068">
    <property type="entry name" value="LarA-like"/>
</dbReference>
<name>A0A075WCD5_ARCFL</name>
<dbReference type="RefSeq" id="WP_010877563.1">
    <property type="nucleotide sequence ID" value="NZ_CP006577.1"/>
</dbReference>
<dbReference type="Proteomes" id="UP000028501">
    <property type="component" value="Chromosome"/>
</dbReference>
<dbReference type="PANTHER" id="PTHR33171">
    <property type="entry name" value="LAR_N DOMAIN-CONTAINING PROTEIN"/>
    <property type="match status" value="1"/>
</dbReference>
<reference evidence="2 3" key="1">
    <citation type="submission" date="2013-07" db="EMBL/GenBank/DDBJ databases">
        <title>Genome of Archaeoglobus fulgidus.</title>
        <authorList>
            <person name="Fiebig A."/>
            <person name="Birkeland N.-K."/>
        </authorList>
    </citation>
    <scope>NUCLEOTIDE SEQUENCE [LARGE SCALE GENOMIC DNA]</scope>
    <source>
        <strain evidence="2 3">DSM 8774</strain>
    </source>
</reference>
<dbReference type="AlphaFoldDB" id="A0A075WCD5"/>
<dbReference type="PANTHER" id="PTHR33171:SF17">
    <property type="entry name" value="LARA-LIKE N-TERMINAL DOMAIN-CONTAINING PROTEIN"/>
    <property type="match status" value="1"/>
</dbReference>
<feature type="domain" description="LarA-like N-terminal" evidence="1">
    <location>
        <begin position="10"/>
        <end position="202"/>
    </location>
</feature>
<evidence type="ECO:0000259" key="1">
    <source>
        <dbReference type="Pfam" id="PF09861"/>
    </source>
</evidence>
<proteinExistence type="predicted"/>
<dbReference type="SMR" id="A0A075WCD5"/>
<sequence>MIELPSDIWYGDKPLLFEPPESWEVSVFRMAGDSAREVEKEEIFRVLREPIGQKALSKLAEERGEAVVVFDDMTRPTKLKGIAKAVIEELKRGGVSDENITFICANGAHGTYDRDDFAKKLGEEIVESYPVFNHNPLGNLDYLGETSAGTPVEINSEVMSYSLKIGLGCILPHPQFGYSGGAKIVLPGIAGMRSIAYNHGVIGGWSAAMAVRELHPTCQMAYGRVNEENVMRRDAEEAARMAKFDFIVNSLVNTRRENTHVFAGDIVEAQRKGVEEARKHYATQIGFEFDVVISNAYSKASEAAIATWPSLCLKQGGTLVVVCNSKTGQISHYIHGRWGMRRKGGFLYLPPPDTLKRAGKVIFVSKYQEKQPWLEVYDEVVRVKTLEEMVEEVGKEEKKVAVFPDATIQKPF</sequence>
<dbReference type="Gene3D" id="3.40.50.11440">
    <property type="match status" value="1"/>
</dbReference>
<dbReference type="Pfam" id="PF09861">
    <property type="entry name" value="Lar_N"/>
    <property type="match status" value="1"/>
</dbReference>
<dbReference type="GeneID" id="25399208"/>
<evidence type="ECO:0000313" key="2">
    <source>
        <dbReference type="EMBL" id="AIG96889.1"/>
    </source>
</evidence>
<organism evidence="2 3">
    <name type="scientific">Archaeoglobus fulgidus DSM 8774</name>
    <dbReference type="NCBI Taxonomy" id="1344584"/>
    <lineage>
        <taxon>Archaea</taxon>
        <taxon>Methanobacteriati</taxon>
        <taxon>Methanobacteriota</taxon>
        <taxon>Archaeoglobi</taxon>
        <taxon>Archaeoglobales</taxon>
        <taxon>Archaeoglobaceae</taxon>
        <taxon>Archaeoglobus</taxon>
    </lineage>
</organism>
<dbReference type="EMBL" id="CP006577">
    <property type="protein sequence ID" value="AIG96889.1"/>
    <property type="molecule type" value="Genomic_DNA"/>
</dbReference>
<dbReference type="KEGG" id="afg:AFULGI_00000430"/>
<protein>
    <recommendedName>
        <fullName evidence="1">LarA-like N-terminal domain-containing protein</fullName>
    </recommendedName>
</protein>